<evidence type="ECO:0000313" key="1">
    <source>
        <dbReference type="EMBL" id="AHG22610.1"/>
    </source>
</evidence>
<name>W0LKT5_9GAMM</name>
<dbReference type="RefSeq" id="WP_024913603.1">
    <property type="nucleotide sequence ID" value="NZ_JAJC01000027.1"/>
</dbReference>
<dbReference type="KEGG" id="sfo:Z042_02470"/>
<reference evidence="1 2" key="2">
    <citation type="submission" date="2015-03" db="EMBL/GenBank/DDBJ databases">
        <authorList>
            <person name="Chan K.-G."/>
        </authorList>
    </citation>
    <scope>NUCLEOTIDE SEQUENCE [LARGE SCALE GENOMIC DNA]</scope>
    <source>
        <strain evidence="1 2">RB-25</strain>
    </source>
</reference>
<keyword evidence="2" id="KW-1185">Reference proteome</keyword>
<dbReference type="EMBL" id="CP007044">
    <property type="protein sequence ID" value="AHG22610.1"/>
    <property type="molecule type" value="Genomic_DNA"/>
</dbReference>
<dbReference type="InterPro" id="IPR016187">
    <property type="entry name" value="CTDL_fold"/>
</dbReference>
<organism evidence="1 2">
    <name type="scientific">Chania multitudinisentens RB-25</name>
    <dbReference type="NCBI Taxonomy" id="1441930"/>
    <lineage>
        <taxon>Bacteria</taxon>
        <taxon>Pseudomonadati</taxon>
        <taxon>Pseudomonadota</taxon>
        <taxon>Gammaproteobacteria</taxon>
        <taxon>Enterobacterales</taxon>
        <taxon>Yersiniaceae</taxon>
        <taxon>Chania</taxon>
    </lineage>
</organism>
<dbReference type="InterPro" id="IPR042095">
    <property type="entry name" value="SUMF_sf"/>
</dbReference>
<proteinExistence type="predicted"/>
<sequence>MAADNEKPRHAVCIEKSFYIGRFEVTQEQWQEVRARWKLACFSHQLTFGVSPFIFPGLQRDKYRFSLGFFSEPVTLCFQAFTRHGFQQATSCMALTG</sequence>
<accession>W0LKT5</accession>
<dbReference type="HOGENOM" id="CLU_2345075_0_0_6"/>
<dbReference type="Proteomes" id="UP000019030">
    <property type="component" value="Chromosome"/>
</dbReference>
<evidence type="ECO:0000313" key="2">
    <source>
        <dbReference type="Proteomes" id="UP000019030"/>
    </source>
</evidence>
<dbReference type="SUPFAM" id="SSF56436">
    <property type="entry name" value="C-type lectin-like"/>
    <property type="match status" value="1"/>
</dbReference>
<dbReference type="Gene3D" id="3.90.1580.10">
    <property type="entry name" value="paralog of FGE (formylglycine-generating enzyme)"/>
    <property type="match status" value="1"/>
</dbReference>
<dbReference type="AlphaFoldDB" id="W0LKT5"/>
<gene>
    <name evidence="1" type="ORF">Z042_02470</name>
</gene>
<protein>
    <submittedName>
        <fullName evidence="1">Uncharacterized protein</fullName>
    </submittedName>
</protein>
<reference evidence="1 2" key="1">
    <citation type="submission" date="2014-01" db="EMBL/GenBank/DDBJ databases">
        <title>Isolation of Serratia multitudinisentens RB-25 from Ex-Landfill site.</title>
        <authorList>
            <person name="Robson E.H.J."/>
        </authorList>
    </citation>
    <scope>NUCLEOTIDE SEQUENCE [LARGE SCALE GENOMIC DNA]</scope>
    <source>
        <strain evidence="1 2">RB-25</strain>
    </source>
</reference>